<sequence length="181" mass="20377">MPTRRDLDLLQLTDPGAITPTLRRQLIDCWIEVANNGGAVGFPFPPVDSHQVAPVADALIDSLNPHQNRLLLALLDGAVAGWVALNRDLNPLIEHWGIVRHLQTHPAHRDHGLGSAMMQRLRQIAREEMSLEQLHLAARGGIGLEDFYRRLGWREVGRWPNALRLAIDDTRDEVLMILRPL</sequence>
<gene>
    <name evidence="2" type="ORF">A8926_4865</name>
</gene>
<dbReference type="CDD" id="cd04301">
    <property type="entry name" value="NAT_SF"/>
    <property type="match status" value="1"/>
</dbReference>
<dbReference type="OrthoDB" id="3572254at2"/>
<evidence type="ECO:0000313" key="3">
    <source>
        <dbReference type="Proteomes" id="UP000233786"/>
    </source>
</evidence>
<dbReference type="Pfam" id="PF00583">
    <property type="entry name" value="Acetyltransf_1"/>
    <property type="match status" value="1"/>
</dbReference>
<evidence type="ECO:0000313" key="2">
    <source>
        <dbReference type="EMBL" id="PKW16955.1"/>
    </source>
</evidence>
<dbReference type="GO" id="GO:0016747">
    <property type="term" value="F:acyltransferase activity, transferring groups other than amino-acyl groups"/>
    <property type="evidence" value="ECO:0007669"/>
    <property type="project" value="InterPro"/>
</dbReference>
<comment type="caution">
    <text evidence="2">The sequence shown here is derived from an EMBL/GenBank/DDBJ whole genome shotgun (WGS) entry which is preliminary data.</text>
</comment>
<dbReference type="AlphaFoldDB" id="A0A2N3Y221"/>
<protein>
    <submittedName>
        <fullName evidence="2">Acetyltransferase (GNAT) family protein</fullName>
    </submittedName>
</protein>
<dbReference type="STRING" id="994479.GCA_000194155_01569"/>
<reference evidence="2" key="1">
    <citation type="submission" date="2017-12" db="EMBL/GenBank/DDBJ databases">
        <title>Sequencing the genomes of 1000 Actinobacteria strains.</title>
        <authorList>
            <person name="Klenk H.-P."/>
        </authorList>
    </citation>
    <scope>NUCLEOTIDE SEQUENCE [LARGE SCALE GENOMIC DNA]</scope>
    <source>
        <strain evidence="2">DSM 44228</strain>
    </source>
</reference>
<dbReference type="InterPro" id="IPR016181">
    <property type="entry name" value="Acyl_CoA_acyltransferase"/>
</dbReference>
<keyword evidence="3" id="KW-1185">Reference proteome</keyword>
<dbReference type="InterPro" id="IPR000182">
    <property type="entry name" value="GNAT_dom"/>
</dbReference>
<evidence type="ECO:0000259" key="1">
    <source>
        <dbReference type="PROSITE" id="PS51186"/>
    </source>
</evidence>
<accession>A0A2N3Y221</accession>
<organism evidence="2 3">
    <name type="scientific">Saccharopolyspora spinosa</name>
    <dbReference type="NCBI Taxonomy" id="60894"/>
    <lineage>
        <taxon>Bacteria</taxon>
        <taxon>Bacillati</taxon>
        <taxon>Actinomycetota</taxon>
        <taxon>Actinomycetes</taxon>
        <taxon>Pseudonocardiales</taxon>
        <taxon>Pseudonocardiaceae</taxon>
        <taxon>Saccharopolyspora</taxon>
    </lineage>
</organism>
<proteinExistence type="predicted"/>
<feature type="domain" description="N-acetyltransferase" evidence="1">
    <location>
        <begin position="7"/>
        <end position="181"/>
    </location>
</feature>
<dbReference type="Gene3D" id="3.40.630.30">
    <property type="match status" value="1"/>
</dbReference>
<dbReference type="SUPFAM" id="SSF55729">
    <property type="entry name" value="Acyl-CoA N-acyltransferases (Nat)"/>
    <property type="match status" value="1"/>
</dbReference>
<dbReference type="Proteomes" id="UP000233786">
    <property type="component" value="Unassembled WGS sequence"/>
</dbReference>
<dbReference type="EMBL" id="PJNB01000001">
    <property type="protein sequence ID" value="PKW16955.1"/>
    <property type="molecule type" value="Genomic_DNA"/>
</dbReference>
<dbReference type="RefSeq" id="WP_010693420.1">
    <property type="nucleotide sequence ID" value="NZ_CP061007.1"/>
</dbReference>
<name>A0A2N3Y221_SACSN</name>
<dbReference type="PROSITE" id="PS51186">
    <property type="entry name" value="GNAT"/>
    <property type="match status" value="1"/>
</dbReference>